<keyword evidence="6" id="KW-0482">Metalloprotease</keyword>
<evidence type="ECO:0000256" key="5">
    <source>
        <dbReference type="ARBA" id="ARBA00022833"/>
    </source>
</evidence>
<organism evidence="9 10">
    <name type="scientific">Aspergillus pseudoviridinutans</name>
    <dbReference type="NCBI Taxonomy" id="1517512"/>
    <lineage>
        <taxon>Eukaryota</taxon>
        <taxon>Fungi</taxon>
        <taxon>Dikarya</taxon>
        <taxon>Ascomycota</taxon>
        <taxon>Pezizomycotina</taxon>
        <taxon>Eurotiomycetes</taxon>
        <taxon>Eurotiomycetidae</taxon>
        <taxon>Eurotiales</taxon>
        <taxon>Aspergillaceae</taxon>
        <taxon>Aspergillus</taxon>
        <taxon>Aspergillus subgen. Fumigati</taxon>
    </lineage>
</organism>
<dbReference type="Gene3D" id="1.10.390.10">
    <property type="entry name" value="Neutral Protease Domain 2"/>
    <property type="match status" value="1"/>
</dbReference>
<dbReference type="PRINTS" id="PR00730">
    <property type="entry name" value="THERMOLYSIN"/>
</dbReference>
<evidence type="ECO:0000256" key="4">
    <source>
        <dbReference type="ARBA" id="ARBA00022801"/>
    </source>
</evidence>
<dbReference type="Gene3D" id="3.10.170.10">
    <property type="match status" value="1"/>
</dbReference>
<dbReference type="InterPro" id="IPR052759">
    <property type="entry name" value="Metalloprotease_M4"/>
</dbReference>
<name>A0A9P3B532_9EURO</name>
<keyword evidence="4" id="KW-0378">Hydrolase</keyword>
<dbReference type="Pfam" id="PF01447">
    <property type="entry name" value="Peptidase_M4"/>
    <property type="match status" value="1"/>
</dbReference>
<keyword evidence="5" id="KW-0862">Zinc</keyword>
<evidence type="ECO:0000313" key="10">
    <source>
        <dbReference type="Proteomes" id="UP001043456"/>
    </source>
</evidence>
<dbReference type="RefSeq" id="XP_043155659.1">
    <property type="nucleotide sequence ID" value="XM_043299724.1"/>
</dbReference>
<evidence type="ECO:0000256" key="1">
    <source>
        <dbReference type="ARBA" id="ARBA00009388"/>
    </source>
</evidence>
<sequence>MAPICCIIPEHVHQKIIETGQAPQHVINACQSTIDKTRELQTIRAQHGQSLLSAHGQQQPSEGIIPPYILETIARHAVTEEQRDSSIYRLAHDTEHRVVAGTVRHLFRTVYNAHHSSDDLPRDDIMIKEGGPLITKERDPSLDANECYIGFKKTYDFYFDLLKRDSVNDQGLKLDGFVHFGNQFLNALWDGREMVFGDGDGVHFKGFTDDLDVIAHELTHGVVQYSSPLEYSFQSGALNESLADVFGIMTKQWGNDPENPQTADQSNWLIGEGIWADGINGRALRDMKAPGTAYNDNRIGSDPQPAHWKDFKKLPIKNDHGGVHINSGIPNHAFYQACKMIGGYAWETAGPVWYKALTSGKLGEDATFKEFADLTIQNAGEYEKEIKEAWSLVGYPFVENGDEL</sequence>
<feature type="domain" description="Peptidase M4 C-terminal" evidence="8">
    <location>
        <begin position="228"/>
        <end position="394"/>
    </location>
</feature>
<dbReference type="InterPro" id="IPR001570">
    <property type="entry name" value="Peptidase_M4_C_domain"/>
</dbReference>
<keyword evidence="2" id="KW-0645">Protease</keyword>
<dbReference type="PANTHER" id="PTHR43579:SF1">
    <property type="entry name" value="NEUTRAL METALLOPROTEINASE"/>
    <property type="match status" value="1"/>
</dbReference>
<dbReference type="InterPro" id="IPR013856">
    <property type="entry name" value="Peptidase_M4_domain"/>
</dbReference>
<keyword evidence="3" id="KW-0479">Metal-binding</keyword>
<gene>
    <name evidence="9" type="ORF">Asppvi_003763</name>
</gene>
<dbReference type="PANTHER" id="PTHR43579">
    <property type="match status" value="1"/>
</dbReference>
<reference evidence="9 10" key="1">
    <citation type="submission" date="2018-10" db="EMBL/GenBank/DDBJ databases">
        <title>Pan-genome distribution and transcriptional activeness of fungal secondary metabolism genes in Aspergillus section Fumigati.</title>
        <authorList>
            <person name="Takahashi H."/>
            <person name="Umemura M."/>
            <person name="Ninomiya A."/>
            <person name="Kusuya Y."/>
            <person name="Urayama S."/>
            <person name="Shimizu M."/>
            <person name="Watanabe A."/>
            <person name="Kamei K."/>
            <person name="Yaguchi T."/>
            <person name="Hagiwara D."/>
        </authorList>
    </citation>
    <scope>NUCLEOTIDE SEQUENCE [LARGE SCALE GENOMIC DNA]</scope>
    <source>
        <strain evidence="9 10">IFM 55266</strain>
    </source>
</reference>
<dbReference type="GO" id="GO:0004222">
    <property type="term" value="F:metalloendopeptidase activity"/>
    <property type="evidence" value="ECO:0007669"/>
    <property type="project" value="InterPro"/>
</dbReference>
<keyword evidence="10" id="KW-1185">Reference proteome</keyword>
<dbReference type="InterPro" id="IPR023612">
    <property type="entry name" value="Peptidase_M4"/>
</dbReference>
<comment type="caution">
    <text evidence="9">The sequence shown here is derived from an EMBL/GenBank/DDBJ whole genome shotgun (WGS) entry which is preliminary data.</text>
</comment>
<evidence type="ECO:0000256" key="2">
    <source>
        <dbReference type="ARBA" id="ARBA00022670"/>
    </source>
</evidence>
<feature type="domain" description="Peptidase M4" evidence="7">
    <location>
        <begin position="143"/>
        <end position="224"/>
    </location>
</feature>
<proteinExistence type="inferred from homology"/>
<comment type="similarity">
    <text evidence="1">Belongs to the peptidase M4 family.</text>
</comment>
<dbReference type="OrthoDB" id="5332336at2759"/>
<evidence type="ECO:0000256" key="3">
    <source>
        <dbReference type="ARBA" id="ARBA00022723"/>
    </source>
</evidence>
<dbReference type="GO" id="GO:0046872">
    <property type="term" value="F:metal ion binding"/>
    <property type="evidence" value="ECO:0007669"/>
    <property type="project" value="UniProtKB-KW"/>
</dbReference>
<dbReference type="Proteomes" id="UP001043456">
    <property type="component" value="Unassembled WGS sequence"/>
</dbReference>
<dbReference type="InterPro" id="IPR027268">
    <property type="entry name" value="Peptidase_M4/M1_CTD_sf"/>
</dbReference>
<dbReference type="EMBL" id="BHVY01000002">
    <property type="protein sequence ID" value="GIJ84912.1"/>
    <property type="molecule type" value="Genomic_DNA"/>
</dbReference>
<dbReference type="AlphaFoldDB" id="A0A9P3B532"/>
<evidence type="ECO:0000313" key="9">
    <source>
        <dbReference type="EMBL" id="GIJ84912.1"/>
    </source>
</evidence>
<dbReference type="GeneID" id="67002375"/>
<dbReference type="GO" id="GO:0006508">
    <property type="term" value="P:proteolysis"/>
    <property type="evidence" value="ECO:0007669"/>
    <property type="project" value="UniProtKB-KW"/>
</dbReference>
<evidence type="ECO:0000256" key="6">
    <source>
        <dbReference type="ARBA" id="ARBA00023049"/>
    </source>
</evidence>
<evidence type="ECO:0008006" key="11">
    <source>
        <dbReference type="Google" id="ProtNLM"/>
    </source>
</evidence>
<dbReference type="SUPFAM" id="SSF55486">
    <property type="entry name" value="Metalloproteases ('zincins'), catalytic domain"/>
    <property type="match status" value="1"/>
</dbReference>
<evidence type="ECO:0000259" key="8">
    <source>
        <dbReference type="Pfam" id="PF02868"/>
    </source>
</evidence>
<dbReference type="CDD" id="cd09597">
    <property type="entry name" value="M4_TLP"/>
    <property type="match status" value="1"/>
</dbReference>
<accession>A0A9P3B532</accession>
<evidence type="ECO:0000259" key="7">
    <source>
        <dbReference type="Pfam" id="PF01447"/>
    </source>
</evidence>
<protein>
    <recommendedName>
        <fullName evidence="11">Neutral metalloproteinase</fullName>
    </recommendedName>
</protein>
<dbReference type="Pfam" id="PF02868">
    <property type="entry name" value="Peptidase_M4_C"/>
    <property type="match status" value="1"/>
</dbReference>